<gene>
    <name evidence="2" type="ORF">BBA_09542</name>
</gene>
<evidence type="ECO:0000256" key="1">
    <source>
        <dbReference type="SAM" id="MobiDB-lite"/>
    </source>
</evidence>
<dbReference type="OrthoDB" id="10261408at2759"/>
<dbReference type="RefSeq" id="XP_008602861.1">
    <property type="nucleotide sequence ID" value="XM_008604639.1"/>
</dbReference>
<organism evidence="2 3">
    <name type="scientific">Beauveria bassiana (strain ARSEF 2860)</name>
    <name type="common">White muscardine disease fungus</name>
    <name type="synonym">Tritirachium shiotae</name>
    <dbReference type="NCBI Taxonomy" id="655819"/>
    <lineage>
        <taxon>Eukaryota</taxon>
        <taxon>Fungi</taxon>
        <taxon>Dikarya</taxon>
        <taxon>Ascomycota</taxon>
        <taxon>Pezizomycotina</taxon>
        <taxon>Sordariomycetes</taxon>
        <taxon>Hypocreomycetidae</taxon>
        <taxon>Hypocreales</taxon>
        <taxon>Cordycipitaceae</taxon>
        <taxon>Beauveria</taxon>
    </lineage>
</organism>
<proteinExistence type="predicted"/>
<evidence type="ECO:0000313" key="3">
    <source>
        <dbReference type="Proteomes" id="UP000002762"/>
    </source>
</evidence>
<feature type="compositionally biased region" description="Low complexity" evidence="1">
    <location>
        <begin position="115"/>
        <end position="129"/>
    </location>
</feature>
<reference evidence="2 3" key="1">
    <citation type="journal article" date="2012" name="Sci. Rep.">
        <title>Genomic perspectives on the evolution of fungal entomopathogenicity in Beauveria bassiana.</title>
        <authorList>
            <person name="Xiao G."/>
            <person name="Ying S.H."/>
            <person name="Zheng P."/>
            <person name="Wang Z.L."/>
            <person name="Zhang S."/>
            <person name="Xie X.Q."/>
            <person name="Shang Y."/>
            <person name="St Leger R.J."/>
            <person name="Zhao G.P."/>
            <person name="Wang C."/>
            <person name="Feng M.G."/>
        </authorList>
    </citation>
    <scope>NUCLEOTIDE SEQUENCE [LARGE SCALE GENOMIC DNA]</scope>
    <source>
        <strain evidence="2 3">ARSEF 2860</strain>
    </source>
</reference>
<dbReference type="STRING" id="655819.J5J493"/>
<feature type="compositionally biased region" description="Low complexity" evidence="1">
    <location>
        <begin position="50"/>
        <end position="62"/>
    </location>
</feature>
<dbReference type="InterPro" id="IPR053187">
    <property type="entry name" value="Notoamide_regulator"/>
</dbReference>
<protein>
    <submittedName>
        <fullName evidence="2">C6 transcription factor</fullName>
    </submittedName>
</protein>
<feature type="region of interest" description="Disordered" evidence="1">
    <location>
        <begin position="43"/>
        <end position="66"/>
    </location>
</feature>
<name>J5J493_BEAB2</name>
<dbReference type="PANTHER" id="PTHR47256">
    <property type="entry name" value="ZN(II)2CYS6 TRANSCRIPTION FACTOR (EUROFUNG)-RELATED"/>
    <property type="match status" value="1"/>
</dbReference>
<dbReference type="AlphaFoldDB" id="J5J493"/>
<dbReference type="EMBL" id="JH725206">
    <property type="protein sequence ID" value="EJP61518.1"/>
    <property type="molecule type" value="Genomic_DNA"/>
</dbReference>
<dbReference type="GeneID" id="19892554"/>
<feature type="region of interest" description="Disordered" evidence="1">
    <location>
        <begin position="104"/>
        <end position="131"/>
    </location>
</feature>
<dbReference type="Proteomes" id="UP000002762">
    <property type="component" value="Unassembled WGS sequence"/>
</dbReference>
<keyword evidence="3" id="KW-1185">Reference proteome</keyword>
<sequence>MSLQVASSGELLATGQQQAHRLSSHSKCTDQIDIAVNTMERKYRPLRPIPDSSDSGPGSSSGLAVNSSLANKRKRVGVAVACEVCRKRKIRRSVECIYEPKIPRRESGSSESNTGRASRSNTGSNSTGSSGDGLIEAVQLLNKIPPQETITVLRSLKDITDASSILAHLRGRVTELERHPQAVTTELDSLSRTVDLENRYPSAYPILDPLDVCMQSSLFQRLAESGSYKFPSDFLPAKSRSSATPIRQYDTLRRLRIRKWTNVPVPNDLACRIISFYLETEHPALCPFDPELFIDDLITEGPLCTNLLVNALMYWACQMYITIDSEVREFVDAFRTEAERLWHIDKMAPSVLTMASAQFLGFGYLVQGRDRFFLVYFSEATRIGTQLGLFGKTSEVNQSPANNLAPREARATAYSAWGTFNWIMLLGLFYHQPGMEYPATPPSLPIPRKSRGSDNAHLLDATIPDLSEYCDEAFVLFCELWRKMHEVAIVYYNGEAGAVSGRVPVKFAEDTFQGLMEMMNRLPLALTRNEDNPHHVVIFHLWLHAAILDIFRPFLEAVPDAHRSNHPRHSRTNADAIYAASVEQLKRLIIIYRSQYVSSGHTIIWHTAMFLWTSYPIVKPIARGLLSMAMRRGGISSDKARQILVDLGNDCPSPLPHGEVRATFMLDLDLAMSDPNAAKAEAQAEAFEDTAMVVDYTNAFSSQEAVG</sequence>
<dbReference type="HOGENOM" id="CLU_019833_0_0_1"/>
<evidence type="ECO:0000313" key="2">
    <source>
        <dbReference type="EMBL" id="EJP61518.1"/>
    </source>
</evidence>
<dbReference type="PANTHER" id="PTHR47256:SF1">
    <property type="entry name" value="ZN(II)2CYS6 TRANSCRIPTION FACTOR (EUROFUNG)"/>
    <property type="match status" value="1"/>
</dbReference>
<dbReference type="InParanoid" id="J5J493"/>
<accession>J5J493</accession>
<dbReference type="CDD" id="cd12148">
    <property type="entry name" value="fungal_TF_MHR"/>
    <property type="match status" value="1"/>
</dbReference>